<dbReference type="Proteomes" id="UP001597351">
    <property type="component" value="Unassembled WGS sequence"/>
</dbReference>
<reference evidence="2" key="1">
    <citation type="journal article" date="2019" name="Int. J. Syst. Evol. Microbiol.">
        <title>The Global Catalogue of Microorganisms (GCM) 10K type strain sequencing project: providing services to taxonomists for standard genome sequencing and annotation.</title>
        <authorList>
            <consortium name="The Broad Institute Genomics Platform"/>
            <consortium name="The Broad Institute Genome Sequencing Center for Infectious Disease"/>
            <person name="Wu L."/>
            <person name="Ma J."/>
        </authorList>
    </citation>
    <scope>NUCLEOTIDE SEQUENCE [LARGE SCALE GENOMIC DNA]</scope>
    <source>
        <strain evidence="2">CGMCC 1.12477</strain>
    </source>
</reference>
<dbReference type="EMBL" id="JBHUGD010000003">
    <property type="protein sequence ID" value="MFD1947902.1"/>
    <property type="molecule type" value="Genomic_DNA"/>
</dbReference>
<evidence type="ECO:0000313" key="2">
    <source>
        <dbReference type="Proteomes" id="UP001597351"/>
    </source>
</evidence>
<dbReference type="RefSeq" id="WP_343919432.1">
    <property type="nucleotide sequence ID" value="NZ_BAAAJT010000002.1"/>
</dbReference>
<keyword evidence="2" id="KW-1185">Reference proteome</keyword>
<sequence length="947" mass="98286">MSNIVFARARVRRVLQTTLAVALVGGVVATGGTPAVAAPEKVLQSVAITLGSDSAISGITSTTVRAGEDEELSSDSASLDPGTVAADLPVRVLTSYRLGDRAGTDLSDIEGESGRVVIDVTVQNVTARPEPVVYNFDGAQRQQNALVATPLTVVASADLGEDALGSVVTADDVRPGDVTNGVLGRGAGKSADVQWAALLAPPRLGSSATFRLVQDTDDFEVPTFDLSVQPGLVTDPSVQALLEAAFSEDPSSTLKLETSTIELVSNVNTTLTAASAVLARIQRELGSTAATLGQKTIADLESSASLVSSSLSGLAGDIDSLSSQMSSEMERASADTVAQFGETVGRMQTLLGDPADFEQLPEVESIECGAAIPKLRTKRSITEQMMAISSQLRTIQTATDDCKAAITEGLNAAIGTPDDTAGADTVIGSIKQTQADLLAEAGLLRQAGTDLADDFDGDLLGYLSSSVGTLGGLVETIQDLADELNGGSGGGGSVTFRLRQMQNTLATMQGQLGDGEDGLPALIEGIDASATDALATNGGAAGQVEDVRASVCTIQSALAADDPTRPQYDEVSAMLTGVDCADQPVEGAEPLAAKVSATQASLAEIGDLADTGRSAVGSVVDQVNGLKSTVDGLLNDNGQGQRNKIDELLLVIAKLSDGDEPYFGPGFDEWPTLGFVADPAVNENAIRQCAAVTSFEFPEYTEENPKPANYLAPDPLELMRLFHKQMECNQIGIEDRIDDAFEAGADILEETEGALDTNVGAIDRAKDKANAKVDELVDTLSLALQESDQALRKQGRASVAAQRDRLAAEEEKLSTSLDQRITAAVRRIEGTVADSNRNLVAAEKALKSDLNEVLLDLGTRDEEGSGLLGALSKGAADTGTATEGVVKANATTSEFAGVRSTALADVYLQQAQLSRSLELLEAYPAFGMDLPAGSSHLTVFTFSLGEN</sequence>
<proteinExistence type="predicted"/>
<organism evidence="1 2">
    <name type="scientific">Nocardioides aestuarii</name>
    <dbReference type="NCBI Taxonomy" id="252231"/>
    <lineage>
        <taxon>Bacteria</taxon>
        <taxon>Bacillati</taxon>
        <taxon>Actinomycetota</taxon>
        <taxon>Actinomycetes</taxon>
        <taxon>Propionibacteriales</taxon>
        <taxon>Nocardioidaceae</taxon>
        <taxon>Nocardioides</taxon>
    </lineage>
</organism>
<comment type="caution">
    <text evidence="1">The sequence shown here is derived from an EMBL/GenBank/DDBJ whole genome shotgun (WGS) entry which is preliminary data.</text>
</comment>
<evidence type="ECO:0000313" key="1">
    <source>
        <dbReference type="EMBL" id="MFD1947902.1"/>
    </source>
</evidence>
<gene>
    <name evidence="1" type="ORF">ACFSDE_13970</name>
</gene>
<name>A0ABW4TQT0_9ACTN</name>
<accession>A0ABW4TQT0</accession>
<protein>
    <submittedName>
        <fullName evidence="1">Uncharacterized protein</fullName>
    </submittedName>
</protein>